<protein>
    <recommendedName>
        <fullName evidence="4">Phospholipase_D-nuclease N-terminal</fullName>
    </recommendedName>
</protein>
<dbReference type="RefSeq" id="WP_085123688.1">
    <property type="nucleotide sequence ID" value="NZ_FWZX01000013.1"/>
</dbReference>
<evidence type="ECO:0000313" key="3">
    <source>
        <dbReference type="Proteomes" id="UP000192917"/>
    </source>
</evidence>
<name>A0A1Y6C5C8_9PROT</name>
<proteinExistence type="predicted"/>
<reference evidence="2 3" key="1">
    <citation type="submission" date="2017-04" db="EMBL/GenBank/DDBJ databases">
        <authorList>
            <person name="Afonso C.L."/>
            <person name="Miller P.J."/>
            <person name="Scott M.A."/>
            <person name="Spackman E."/>
            <person name="Goraichik I."/>
            <person name="Dimitrov K.M."/>
            <person name="Suarez D.L."/>
            <person name="Swayne D.E."/>
        </authorList>
    </citation>
    <scope>NUCLEOTIDE SEQUENCE [LARGE SCALE GENOMIC DNA]</scope>
    <source>
        <strain evidence="2 3">USBA 355</strain>
    </source>
</reference>
<sequence length="67" mass="7452">MPVWIAWTLLIGGWLLPLLHVATARRSGPWRPPPGSRCPFGPRPGWLVVVLLGGPLGWLAYMRRRAA</sequence>
<evidence type="ECO:0008006" key="4">
    <source>
        <dbReference type="Google" id="ProtNLM"/>
    </source>
</evidence>
<dbReference type="AlphaFoldDB" id="A0A1Y6C5C8"/>
<dbReference type="Proteomes" id="UP000192917">
    <property type="component" value="Unassembled WGS sequence"/>
</dbReference>
<keyword evidence="1" id="KW-0812">Transmembrane</keyword>
<keyword evidence="1" id="KW-1133">Transmembrane helix</keyword>
<feature type="transmembrane region" description="Helical" evidence="1">
    <location>
        <begin position="45"/>
        <end position="62"/>
    </location>
</feature>
<accession>A0A1Y6C5C8</accession>
<evidence type="ECO:0000313" key="2">
    <source>
        <dbReference type="EMBL" id="SMF38178.1"/>
    </source>
</evidence>
<keyword evidence="1" id="KW-0472">Membrane</keyword>
<organism evidence="2 3">
    <name type="scientific">Tistlia consotensis USBA 355</name>
    <dbReference type="NCBI Taxonomy" id="560819"/>
    <lineage>
        <taxon>Bacteria</taxon>
        <taxon>Pseudomonadati</taxon>
        <taxon>Pseudomonadota</taxon>
        <taxon>Alphaproteobacteria</taxon>
        <taxon>Rhodospirillales</taxon>
        <taxon>Rhodovibrionaceae</taxon>
        <taxon>Tistlia</taxon>
    </lineage>
</organism>
<dbReference type="EMBL" id="FWZX01000013">
    <property type="protein sequence ID" value="SMF38178.1"/>
    <property type="molecule type" value="Genomic_DNA"/>
</dbReference>
<gene>
    <name evidence="2" type="ORF">SAMN05428998_1134</name>
</gene>
<evidence type="ECO:0000256" key="1">
    <source>
        <dbReference type="SAM" id="Phobius"/>
    </source>
</evidence>
<keyword evidence="3" id="KW-1185">Reference proteome</keyword>
<dbReference type="STRING" id="560819.SAMN05428998_1134"/>